<dbReference type="Gramene" id="ONK74677">
    <property type="protein sequence ID" value="ONK74677"/>
    <property type="gene ID" value="A4U43_C03F9010"/>
</dbReference>
<sequence length="114" mass="12750">METPKLKLHSYWRSSCSQRVRIALNLKGLGYEYKAVNLLKGEQFTPAYRYAKRGAYLVLAARREAELYAKRGAYLVLAARREAELKAVAKAAKNNGAPDVLVIPVIPCSFTVYA</sequence>
<dbReference type="InterPro" id="IPR004045">
    <property type="entry name" value="Glutathione_S-Trfase_N"/>
</dbReference>
<name>A0A5P1FB98_ASPOF</name>
<dbReference type="PROSITE" id="PS50404">
    <property type="entry name" value="GST_NTER"/>
    <property type="match status" value="1"/>
</dbReference>
<dbReference type="EMBL" id="CM007383">
    <property type="protein sequence ID" value="ONK74677.1"/>
    <property type="molecule type" value="Genomic_DNA"/>
</dbReference>
<dbReference type="GO" id="GO:0004364">
    <property type="term" value="F:glutathione transferase activity"/>
    <property type="evidence" value="ECO:0007669"/>
    <property type="project" value="TreeGrafter"/>
</dbReference>
<dbReference type="InterPro" id="IPR036249">
    <property type="entry name" value="Thioredoxin-like_sf"/>
</dbReference>
<organism evidence="2 3">
    <name type="scientific">Asparagus officinalis</name>
    <name type="common">Garden asparagus</name>
    <dbReference type="NCBI Taxonomy" id="4686"/>
    <lineage>
        <taxon>Eukaryota</taxon>
        <taxon>Viridiplantae</taxon>
        <taxon>Streptophyta</taxon>
        <taxon>Embryophyta</taxon>
        <taxon>Tracheophyta</taxon>
        <taxon>Spermatophyta</taxon>
        <taxon>Magnoliopsida</taxon>
        <taxon>Liliopsida</taxon>
        <taxon>Asparagales</taxon>
        <taxon>Asparagaceae</taxon>
        <taxon>Asparagoideae</taxon>
        <taxon>Asparagus</taxon>
    </lineage>
</organism>
<gene>
    <name evidence="2" type="ORF">A4U43_C03F9010</name>
</gene>
<evidence type="ECO:0000313" key="3">
    <source>
        <dbReference type="Proteomes" id="UP000243459"/>
    </source>
</evidence>
<evidence type="ECO:0000313" key="2">
    <source>
        <dbReference type="EMBL" id="ONK74677.1"/>
    </source>
</evidence>
<dbReference type="Gene3D" id="3.40.30.10">
    <property type="entry name" value="Glutaredoxin"/>
    <property type="match status" value="1"/>
</dbReference>
<dbReference type="Pfam" id="PF13417">
    <property type="entry name" value="GST_N_3"/>
    <property type="match status" value="1"/>
</dbReference>
<keyword evidence="3" id="KW-1185">Reference proteome</keyword>
<evidence type="ECO:0000259" key="1">
    <source>
        <dbReference type="PROSITE" id="PS50404"/>
    </source>
</evidence>
<dbReference type="GO" id="GO:0006749">
    <property type="term" value="P:glutathione metabolic process"/>
    <property type="evidence" value="ECO:0007669"/>
    <property type="project" value="TreeGrafter"/>
</dbReference>
<dbReference type="SUPFAM" id="SSF52833">
    <property type="entry name" value="Thioredoxin-like"/>
    <property type="match status" value="1"/>
</dbReference>
<dbReference type="PANTHER" id="PTHR42673">
    <property type="entry name" value="MALEYLACETOACETATE ISOMERASE"/>
    <property type="match status" value="1"/>
</dbReference>
<reference evidence="3" key="1">
    <citation type="journal article" date="2017" name="Nat. Commun.">
        <title>The asparagus genome sheds light on the origin and evolution of a young Y chromosome.</title>
        <authorList>
            <person name="Harkess A."/>
            <person name="Zhou J."/>
            <person name="Xu C."/>
            <person name="Bowers J.E."/>
            <person name="Van der Hulst R."/>
            <person name="Ayyampalayam S."/>
            <person name="Mercati F."/>
            <person name="Riccardi P."/>
            <person name="McKain M.R."/>
            <person name="Kakrana A."/>
            <person name="Tang H."/>
            <person name="Ray J."/>
            <person name="Groenendijk J."/>
            <person name="Arikit S."/>
            <person name="Mathioni S.M."/>
            <person name="Nakano M."/>
            <person name="Shan H."/>
            <person name="Telgmann-Rauber A."/>
            <person name="Kanno A."/>
            <person name="Yue Z."/>
            <person name="Chen H."/>
            <person name="Li W."/>
            <person name="Chen Y."/>
            <person name="Xu X."/>
            <person name="Zhang Y."/>
            <person name="Luo S."/>
            <person name="Chen H."/>
            <person name="Gao J."/>
            <person name="Mao Z."/>
            <person name="Pires J.C."/>
            <person name="Luo M."/>
            <person name="Kudrna D."/>
            <person name="Wing R.A."/>
            <person name="Meyers B.C."/>
            <person name="Yi K."/>
            <person name="Kong H."/>
            <person name="Lavrijsen P."/>
            <person name="Sunseri F."/>
            <person name="Falavigna A."/>
            <person name="Ye Y."/>
            <person name="Leebens-Mack J.H."/>
            <person name="Chen G."/>
        </authorList>
    </citation>
    <scope>NUCLEOTIDE SEQUENCE [LARGE SCALE GENOMIC DNA]</scope>
    <source>
        <strain evidence="3">cv. DH0086</strain>
    </source>
</reference>
<proteinExistence type="predicted"/>
<dbReference type="AlphaFoldDB" id="A0A5P1FB98"/>
<dbReference type="GO" id="GO:0016034">
    <property type="term" value="F:maleylacetoacetate isomerase activity"/>
    <property type="evidence" value="ECO:0007669"/>
    <property type="project" value="TreeGrafter"/>
</dbReference>
<feature type="domain" description="GST N-terminal" evidence="1">
    <location>
        <begin position="4"/>
        <end position="114"/>
    </location>
</feature>
<accession>A0A5P1FB98</accession>
<dbReference type="PANTHER" id="PTHR42673:SF4">
    <property type="entry name" value="MALEYLACETOACETATE ISOMERASE"/>
    <property type="match status" value="1"/>
</dbReference>
<dbReference type="GO" id="GO:0006559">
    <property type="term" value="P:L-phenylalanine catabolic process"/>
    <property type="evidence" value="ECO:0007669"/>
    <property type="project" value="TreeGrafter"/>
</dbReference>
<protein>
    <recommendedName>
        <fullName evidence="1">GST N-terminal domain-containing protein</fullName>
    </recommendedName>
</protein>
<dbReference type="Proteomes" id="UP000243459">
    <property type="component" value="Chromosome 3"/>
</dbReference>